<dbReference type="InterPro" id="IPR057223">
    <property type="entry name" value="DUF7901"/>
</dbReference>
<protein>
    <recommendedName>
        <fullName evidence="1">DUF7901 domain-containing protein</fullName>
    </recommendedName>
</protein>
<comment type="caution">
    <text evidence="2">The sequence shown here is derived from an EMBL/GenBank/DDBJ whole genome shotgun (WGS) entry which is preliminary data.</text>
</comment>
<evidence type="ECO:0000313" key="2">
    <source>
        <dbReference type="EMBL" id="GAG10071.1"/>
    </source>
</evidence>
<reference evidence="2" key="1">
    <citation type="journal article" date="2014" name="Front. Microbiol.">
        <title>High frequency of phylogenetically diverse reductive dehalogenase-homologous genes in deep subseafloor sedimentary metagenomes.</title>
        <authorList>
            <person name="Kawai M."/>
            <person name="Futagami T."/>
            <person name="Toyoda A."/>
            <person name="Takaki Y."/>
            <person name="Nishi S."/>
            <person name="Hori S."/>
            <person name="Arai W."/>
            <person name="Tsubouchi T."/>
            <person name="Morono Y."/>
            <person name="Uchiyama I."/>
            <person name="Ito T."/>
            <person name="Fujiyama A."/>
            <person name="Inagaki F."/>
            <person name="Takami H."/>
        </authorList>
    </citation>
    <scope>NUCLEOTIDE SEQUENCE</scope>
    <source>
        <strain evidence="2">Expedition CK06-06</strain>
    </source>
</reference>
<dbReference type="Pfam" id="PF25470">
    <property type="entry name" value="DUF7901"/>
    <property type="match status" value="1"/>
</dbReference>
<feature type="non-terminal residue" evidence="2">
    <location>
        <position position="1"/>
    </location>
</feature>
<proteinExistence type="predicted"/>
<dbReference type="EMBL" id="BARS01025948">
    <property type="protein sequence ID" value="GAG10071.1"/>
    <property type="molecule type" value="Genomic_DNA"/>
</dbReference>
<organism evidence="2">
    <name type="scientific">marine sediment metagenome</name>
    <dbReference type="NCBI Taxonomy" id="412755"/>
    <lineage>
        <taxon>unclassified sequences</taxon>
        <taxon>metagenomes</taxon>
        <taxon>ecological metagenomes</taxon>
    </lineage>
</organism>
<accession>X0WBM0</accession>
<evidence type="ECO:0000259" key="1">
    <source>
        <dbReference type="Pfam" id="PF25470"/>
    </source>
</evidence>
<name>X0WBM0_9ZZZZ</name>
<sequence length="267" mass="30094">DQTLDDYDQVGLYFDDNYDGCFPASATNEGNSWLVWSVTGPFVEWRYIQDVDCSFPPSYSCQADNYGGNMMWAPSCFGIGIGPTGVVDYEVMIPYGALDELLDLAMPPDSLGFFVYCSDAGNGLFQGEWPNQGYLDTWREPCYYGRLICETGEEWPNHKMHYPQLPDEDGWDVNATQPLVLADDWQCSEEGWVKDIHFWGSWKHGIEGTIVGFWLSIHSNIPDPDGPGPGYSMPGETLWELYVEDFGFTPIDPPTMEGWFDPSTGEV</sequence>
<dbReference type="AlphaFoldDB" id="X0WBM0"/>
<feature type="domain" description="DUF7901" evidence="1">
    <location>
        <begin position="160"/>
        <end position="265"/>
    </location>
</feature>
<gene>
    <name evidence="2" type="ORF">S01H1_40946</name>
</gene>
<feature type="non-terminal residue" evidence="2">
    <location>
        <position position="267"/>
    </location>
</feature>